<sequence>MNHVVPLRPATGLDPALEPALVSLDRVGRRPFPLTAYRPSRHTAGTRKQIRPVLLCGAETMDQVFPASG</sequence>
<accession>A0ABN3UJC5</accession>
<evidence type="ECO:0000313" key="2">
    <source>
        <dbReference type="Proteomes" id="UP001501842"/>
    </source>
</evidence>
<protein>
    <submittedName>
        <fullName evidence="1">Uncharacterized protein</fullName>
    </submittedName>
</protein>
<dbReference type="Proteomes" id="UP001501842">
    <property type="component" value="Unassembled WGS sequence"/>
</dbReference>
<organism evidence="1 2">
    <name type="scientific">Actinocorallia aurantiaca</name>
    <dbReference type="NCBI Taxonomy" id="46204"/>
    <lineage>
        <taxon>Bacteria</taxon>
        <taxon>Bacillati</taxon>
        <taxon>Actinomycetota</taxon>
        <taxon>Actinomycetes</taxon>
        <taxon>Streptosporangiales</taxon>
        <taxon>Thermomonosporaceae</taxon>
        <taxon>Actinocorallia</taxon>
    </lineage>
</organism>
<dbReference type="EMBL" id="BAAATZ010000024">
    <property type="protein sequence ID" value="GAA2732894.1"/>
    <property type="molecule type" value="Genomic_DNA"/>
</dbReference>
<gene>
    <name evidence="1" type="ORF">GCM10010439_51590</name>
</gene>
<keyword evidence="2" id="KW-1185">Reference proteome</keyword>
<evidence type="ECO:0000313" key="1">
    <source>
        <dbReference type="EMBL" id="GAA2732894.1"/>
    </source>
</evidence>
<name>A0ABN3UJC5_9ACTN</name>
<proteinExistence type="predicted"/>
<reference evidence="1 2" key="1">
    <citation type="journal article" date="2019" name="Int. J. Syst. Evol. Microbiol.">
        <title>The Global Catalogue of Microorganisms (GCM) 10K type strain sequencing project: providing services to taxonomists for standard genome sequencing and annotation.</title>
        <authorList>
            <consortium name="The Broad Institute Genomics Platform"/>
            <consortium name="The Broad Institute Genome Sequencing Center for Infectious Disease"/>
            <person name="Wu L."/>
            <person name="Ma J."/>
        </authorList>
    </citation>
    <scope>NUCLEOTIDE SEQUENCE [LARGE SCALE GENOMIC DNA]</scope>
    <source>
        <strain evidence="1 2">JCM 8201</strain>
    </source>
</reference>
<comment type="caution">
    <text evidence="1">The sequence shown here is derived from an EMBL/GenBank/DDBJ whole genome shotgun (WGS) entry which is preliminary data.</text>
</comment>